<evidence type="ECO:0000313" key="4">
    <source>
        <dbReference type="EnsemblProtists" id="EKX33762"/>
    </source>
</evidence>
<dbReference type="PANTHER" id="PTHR15020:SF50">
    <property type="entry name" value="UPF0659 PROTEIN YMR090W"/>
    <property type="match status" value="1"/>
</dbReference>
<dbReference type="SUPFAM" id="SSF51735">
    <property type="entry name" value="NAD(P)-binding Rossmann-fold domains"/>
    <property type="match status" value="1"/>
</dbReference>
<name>L1ICG1_GUITC</name>
<evidence type="ECO:0000259" key="2">
    <source>
        <dbReference type="Pfam" id="PF13460"/>
    </source>
</evidence>
<dbReference type="Gene3D" id="3.40.50.720">
    <property type="entry name" value="NAD(P)-binding Rossmann-like Domain"/>
    <property type="match status" value="1"/>
</dbReference>
<dbReference type="OrthoDB" id="419598at2759"/>
<gene>
    <name evidence="3" type="ORF">GUITHDRAFT_120027</name>
</gene>
<dbReference type="Proteomes" id="UP000011087">
    <property type="component" value="Unassembled WGS sequence"/>
</dbReference>
<sequence length="349" mass="37298">MQRRSFLASAASAGLLLVSAPPRSGAEGLVGTVTVVGADSYVGGDVLRMLLKQKVPVTACVSPTSSISIPGDSKLLTVSKCDLMDEKEVSEVVRNSGTVIYAVEPRFRAPQQEAVDLKEAADRPEGSSMEVTGLSNVAKACLDQDVKKLVVLSSVCGKCRNQQQEQGGGSGGGRCEVCGRIEKGENAVQELYAADKGAARSYVIVRAGQLSFGERRGPREVELNQGLMKNGVISRLDVAEVLVASAMGDKVRDVSFECYYRDTAEPVDIYSSLQSCRSMGKTTRECFFGDAVDNKSPLSLDDVLQMPLQGSLFPTGREVVGLDYSSMLSQLTPDNAVPFDIDSIRYESA</sequence>
<reference evidence="4" key="3">
    <citation type="submission" date="2016-03" db="UniProtKB">
        <authorList>
            <consortium name="EnsemblProtists"/>
        </authorList>
    </citation>
    <scope>IDENTIFICATION</scope>
</reference>
<reference evidence="5" key="2">
    <citation type="submission" date="2012-11" db="EMBL/GenBank/DDBJ databases">
        <authorList>
            <person name="Kuo A."/>
            <person name="Curtis B.A."/>
            <person name="Tanifuji G."/>
            <person name="Burki F."/>
            <person name="Gruber A."/>
            <person name="Irimia M."/>
            <person name="Maruyama S."/>
            <person name="Arias M.C."/>
            <person name="Ball S.G."/>
            <person name="Gile G.H."/>
            <person name="Hirakawa Y."/>
            <person name="Hopkins J.F."/>
            <person name="Rensing S.A."/>
            <person name="Schmutz J."/>
            <person name="Symeonidi A."/>
            <person name="Elias M."/>
            <person name="Eveleigh R.J."/>
            <person name="Herman E.K."/>
            <person name="Klute M.J."/>
            <person name="Nakayama T."/>
            <person name="Obornik M."/>
            <person name="Reyes-Prieto A."/>
            <person name="Armbrust E.V."/>
            <person name="Aves S.J."/>
            <person name="Beiko R.G."/>
            <person name="Coutinho P."/>
            <person name="Dacks J.B."/>
            <person name="Durnford D.G."/>
            <person name="Fast N.M."/>
            <person name="Green B.R."/>
            <person name="Grisdale C."/>
            <person name="Hempe F."/>
            <person name="Henrissat B."/>
            <person name="Hoppner M.P."/>
            <person name="Ishida K.-I."/>
            <person name="Kim E."/>
            <person name="Koreny L."/>
            <person name="Kroth P.G."/>
            <person name="Liu Y."/>
            <person name="Malik S.-B."/>
            <person name="Maier U.G."/>
            <person name="McRose D."/>
            <person name="Mock T."/>
            <person name="Neilson J.A."/>
            <person name="Onodera N.T."/>
            <person name="Poole A.M."/>
            <person name="Pritham E.J."/>
            <person name="Richards T.A."/>
            <person name="Rocap G."/>
            <person name="Roy S.W."/>
            <person name="Sarai C."/>
            <person name="Schaack S."/>
            <person name="Shirato S."/>
            <person name="Slamovits C.H."/>
            <person name="Spencer D.F."/>
            <person name="Suzuki S."/>
            <person name="Worden A.Z."/>
            <person name="Zauner S."/>
            <person name="Barry K."/>
            <person name="Bell C."/>
            <person name="Bharti A.K."/>
            <person name="Crow J.A."/>
            <person name="Grimwood J."/>
            <person name="Kramer R."/>
            <person name="Lindquist E."/>
            <person name="Lucas S."/>
            <person name="Salamov A."/>
            <person name="McFadden G.I."/>
            <person name="Lane C.E."/>
            <person name="Keeling P.J."/>
            <person name="Gray M.W."/>
            <person name="Grigoriev I.V."/>
            <person name="Archibald J.M."/>
        </authorList>
    </citation>
    <scope>NUCLEOTIDE SEQUENCE</scope>
    <source>
        <strain evidence="5">CCMP2712</strain>
    </source>
</reference>
<dbReference type="EMBL" id="JH993130">
    <property type="protein sequence ID" value="EKX33762.1"/>
    <property type="molecule type" value="Genomic_DNA"/>
</dbReference>
<dbReference type="RefSeq" id="XP_005820742.1">
    <property type="nucleotide sequence ID" value="XM_005820685.1"/>
</dbReference>
<dbReference type="InterPro" id="IPR016040">
    <property type="entry name" value="NAD(P)-bd_dom"/>
</dbReference>
<feature type="domain" description="NAD(P)-binding" evidence="2">
    <location>
        <begin position="37"/>
        <end position="245"/>
    </location>
</feature>
<keyword evidence="1" id="KW-0732">Signal</keyword>
<dbReference type="PANTHER" id="PTHR15020">
    <property type="entry name" value="FLAVIN REDUCTASE-RELATED"/>
    <property type="match status" value="1"/>
</dbReference>
<reference evidence="3 5" key="1">
    <citation type="journal article" date="2012" name="Nature">
        <title>Algal genomes reveal evolutionary mosaicism and the fate of nucleomorphs.</title>
        <authorList>
            <consortium name="DOE Joint Genome Institute"/>
            <person name="Curtis B.A."/>
            <person name="Tanifuji G."/>
            <person name="Burki F."/>
            <person name="Gruber A."/>
            <person name="Irimia M."/>
            <person name="Maruyama S."/>
            <person name="Arias M.C."/>
            <person name="Ball S.G."/>
            <person name="Gile G.H."/>
            <person name="Hirakawa Y."/>
            <person name="Hopkins J.F."/>
            <person name="Kuo A."/>
            <person name="Rensing S.A."/>
            <person name="Schmutz J."/>
            <person name="Symeonidi A."/>
            <person name="Elias M."/>
            <person name="Eveleigh R.J."/>
            <person name="Herman E.K."/>
            <person name="Klute M.J."/>
            <person name="Nakayama T."/>
            <person name="Obornik M."/>
            <person name="Reyes-Prieto A."/>
            <person name="Armbrust E.V."/>
            <person name="Aves S.J."/>
            <person name="Beiko R.G."/>
            <person name="Coutinho P."/>
            <person name="Dacks J.B."/>
            <person name="Durnford D.G."/>
            <person name="Fast N.M."/>
            <person name="Green B.R."/>
            <person name="Grisdale C.J."/>
            <person name="Hempel F."/>
            <person name="Henrissat B."/>
            <person name="Hoppner M.P."/>
            <person name="Ishida K."/>
            <person name="Kim E."/>
            <person name="Koreny L."/>
            <person name="Kroth P.G."/>
            <person name="Liu Y."/>
            <person name="Malik S.B."/>
            <person name="Maier U.G."/>
            <person name="McRose D."/>
            <person name="Mock T."/>
            <person name="Neilson J.A."/>
            <person name="Onodera N.T."/>
            <person name="Poole A.M."/>
            <person name="Pritham E.J."/>
            <person name="Richards T.A."/>
            <person name="Rocap G."/>
            <person name="Roy S.W."/>
            <person name="Sarai C."/>
            <person name="Schaack S."/>
            <person name="Shirato S."/>
            <person name="Slamovits C.H."/>
            <person name="Spencer D.F."/>
            <person name="Suzuki S."/>
            <person name="Worden A.Z."/>
            <person name="Zauner S."/>
            <person name="Barry K."/>
            <person name="Bell C."/>
            <person name="Bharti A.K."/>
            <person name="Crow J.A."/>
            <person name="Grimwood J."/>
            <person name="Kramer R."/>
            <person name="Lindquist E."/>
            <person name="Lucas S."/>
            <person name="Salamov A."/>
            <person name="McFadden G.I."/>
            <person name="Lane C.E."/>
            <person name="Keeling P.J."/>
            <person name="Gray M.W."/>
            <person name="Grigoriev I.V."/>
            <person name="Archibald J.M."/>
        </authorList>
    </citation>
    <scope>NUCLEOTIDE SEQUENCE</scope>
    <source>
        <strain evidence="3 5">CCMP2712</strain>
    </source>
</reference>
<dbReference type="KEGG" id="gtt:GUITHDRAFT_120027"/>
<accession>L1ICG1</accession>
<dbReference type="HOGENOM" id="CLU_795564_0_0_1"/>
<dbReference type="STRING" id="905079.L1ICG1"/>
<keyword evidence="5" id="KW-1185">Reference proteome</keyword>
<feature type="chain" id="PRO_5008769861" description="NAD(P)-binding domain-containing protein" evidence="1">
    <location>
        <begin position="27"/>
        <end position="349"/>
    </location>
</feature>
<organism evidence="3">
    <name type="scientific">Guillardia theta (strain CCMP2712)</name>
    <name type="common">Cryptophyte</name>
    <dbReference type="NCBI Taxonomy" id="905079"/>
    <lineage>
        <taxon>Eukaryota</taxon>
        <taxon>Cryptophyceae</taxon>
        <taxon>Pyrenomonadales</taxon>
        <taxon>Geminigeraceae</taxon>
        <taxon>Guillardia</taxon>
    </lineage>
</organism>
<proteinExistence type="predicted"/>
<protein>
    <recommendedName>
        <fullName evidence="2">NAD(P)-binding domain-containing protein</fullName>
    </recommendedName>
</protein>
<dbReference type="AlphaFoldDB" id="L1ICG1"/>
<evidence type="ECO:0000313" key="3">
    <source>
        <dbReference type="EMBL" id="EKX33762.1"/>
    </source>
</evidence>
<dbReference type="GeneID" id="17290522"/>
<dbReference type="Pfam" id="PF13460">
    <property type="entry name" value="NAD_binding_10"/>
    <property type="match status" value="1"/>
</dbReference>
<evidence type="ECO:0000313" key="5">
    <source>
        <dbReference type="Proteomes" id="UP000011087"/>
    </source>
</evidence>
<evidence type="ECO:0000256" key="1">
    <source>
        <dbReference type="SAM" id="SignalP"/>
    </source>
</evidence>
<dbReference type="EnsemblProtists" id="EKX33762">
    <property type="protein sequence ID" value="EKX33762"/>
    <property type="gene ID" value="GUITHDRAFT_120027"/>
</dbReference>
<dbReference type="PaxDb" id="55529-EKX33762"/>
<dbReference type="InterPro" id="IPR036291">
    <property type="entry name" value="NAD(P)-bd_dom_sf"/>
</dbReference>
<feature type="signal peptide" evidence="1">
    <location>
        <begin position="1"/>
        <end position="26"/>
    </location>
</feature>